<protein>
    <submittedName>
        <fullName evidence="2">M3 family peptidase</fullName>
    </submittedName>
</protein>
<name>A0A838WPF1_9CYAN</name>
<sequence>MSASATVHQNPLLQGSGLPTFTDITPDQVEPAFTQLLTELWKQLTILESSVEPTWSALVEPLEQLTERLSWSWRVLNHLMAVKNSPD</sequence>
<feature type="domain" description="Oligopeptidase A N-terminal" evidence="1">
    <location>
        <begin position="34"/>
        <end position="87"/>
    </location>
</feature>
<evidence type="ECO:0000313" key="2">
    <source>
        <dbReference type="EMBL" id="MBA4466595.1"/>
    </source>
</evidence>
<dbReference type="AlphaFoldDB" id="A0A838WPF1"/>
<proteinExistence type="predicted"/>
<comment type="caution">
    <text evidence="2">The sequence shown here is derived from an EMBL/GenBank/DDBJ whole genome shotgun (WGS) entry which is preliminary data.</text>
</comment>
<dbReference type="Proteomes" id="UP000538075">
    <property type="component" value="Unassembled WGS sequence"/>
</dbReference>
<dbReference type="Pfam" id="PF19310">
    <property type="entry name" value="TOP_N"/>
    <property type="match status" value="1"/>
</dbReference>
<accession>A0A838WPF1</accession>
<evidence type="ECO:0000313" key="3">
    <source>
        <dbReference type="Proteomes" id="UP000538075"/>
    </source>
</evidence>
<dbReference type="SUPFAM" id="SSF55486">
    <property type="entry name" value="Metalloproteases ('zincins'), catalytic domain"/>
    <property type="match status" value="1"/>
</dbReference>
<dbReference type="Gene3D" id="1.10.1370.40">
    <property type="match status" value="1"/>
</dbReference>
<evidence type="ECO:0000259" key="1">
    <source>
        <dbReference type="Pfam" id="PF19310"/>
    </source>
</evidence>
<dbReference type="EMBL" id="VDFG01000942">
    <property type="protein sequence ID" value="MBA4466595.1"/>
    <property type="molecule type" value="Genomic_DNA"/>
</dbReference>
<dbReference type="InterPro" id="IPR045666">
    <property type="entry name" value="OpdA_N"/>
</dbReference>
<feature type="non-terminal residue" evidence="2">
    <location>
        <position position="87"/>
    </location>
</feature>
<organism evidence="2 3">
    <name type="scientific">Cylindrospermopsis raciborskii CS-506_A</name>
    <dbReference type="NCBI Taxonomy" id="2585140"/>
    <lineage>
        <taxon>Bacteria</taxon>
        <taxon>Bacillati</taxon>
        <taxon>Cyanobacteriota</taxon>
        <taxon>Cyanophyceae</taxon>
        <taxon>Nostocales</taxon>
        <taxon>Aphanizomenonaceae</taxon>
        <taxon>Cylindrospermopsis</taxon>
    </lineage>
</organism>
<gene>
    <name evidence="2" type="ORF">FHK98_14335</name>
</gene>
<reference evidence="2 3" key="1">
    <citation type="journal article" date="2020" name="J. Appl. Phycol.">
        <title>Morphological changes and genome evolution in Raphidiopsis raciborskii CS-506 after 23 years in culture.</title>
        <authorList>
            <person name="Willis A."/>
            <person name="Bent S.J."/>
            <person name="Jameson I.D."/>
        </authorList>
    </citation>
    <scope>NUCLEOTIDE SEQUENCE [LARGE SCALE GENOMIC DNA]</scope>
    <source>
        <strain evidence="2 3">CS-506_A</strain>
    </source>
</reference>